<gene>
    <name evidence="3" type="ORF">PIIN_06886</name>
</gene>
<dbReference type="EMBL" id="CAFZ01001882">
    <property type="protein sequence ID" value="CCA78034.1"/>
    <property type="molecule type" value="Genomic_DNA"/>
</dbReference>
<sequence length="219" mass="25158">MLLDTNEPPSYYAATQDQAPSTHGDAKYETMDELESVAPSYKDRAPSVAGTSVPYPIPIPRNYGSTPDDNDLPPPPAQADDEFYSAANRQVQPARPNRGHKFCIAGGLGMLITYAVNQVIAHRERKAVMRAHYHANGGCSKGKWGWKDFEDRKSHFERKLERKAAKIARKQERVKHWREKKEARIAQWAEKREEKDLHWAERRERRLARRAGRRCGDYC</sequence>
<dbReference type="Proteomes" id="UP000007148">
    <property type="component" value="Unassembled WGS sequence"/>
</dbReference>
<accession>G4U375</accession>
<evidence type="ECO:0000313" key="4">
    <source>
        <dbReference type="Proteomes" id="UP000007148"/>
    </source>
</evidence>
<protein>
    <submittedName>
        <fullName evidence="3">Uncharacterized protein</fullName>
    </submittedName>
</protein>
<feature type="coiled-coil region" evidence="1">
    <location>
        <begin position="153"/>
        <end position="180"/>
    </location>
</feature>
<dbReference type="HOGENOM" id="CLU_1261973_0_0_1"/>
<evidence type="ECO:0000313" key="3">
    <source>
        <dbReference type="EMBL" id="CCA78034.1"/>
    </source>
</evidence>
<evidence type="ECO:0000256" key="2">
    <source>
        <dbReference type="SAM" id="MobiDB-lite"/>
    </source>
</evidence>
<proteinExistence type="predicted"/>
<reference evidence="3 4" key="1">
    <citation type="journal article" date="2011" name="PLoS Pathog.">
        <title>Endophytic Life Strategies Decoded by Genome and Transcriptome Analyses of the Mutualistic Root Symbiont Piriformospora indica.</title>
        <authorList>
            <person name="Zuccaro A."/>
            <person name="Lahrmann U."/>
            <person name="Guldener U."/>
            <person name="Langen G."/>
            <person name="Pfiffi S."/>
            <person name="Biedenkopf D."/>
            <person name="Wong P."/>
            <person name="Samans B."/>
            <person name="Grimm C."/>
            <person name="Basiewicz M."/>
            <person name="Murat C."/>
            <person name="Martin F."/>
            <person name="Kogel K.H."/>
        </authorList>
    </citation>
    <scope>NUCLEOTIDE SEQUENCE [LARGE SCALE GENOMIC DNA]</scope>
    <source>
        <strain evidence="3 4">DSM 11827</strain>
    </source>
</reference>
<dbReference type="InParanoid" id="G4U375"/>
<name>G4U375_SERID</name>
<keyword evidence="1" id="KW-0175">Coiled coil</keyword>
<organism evidence="3 4">
    <name type="scientific">Serendipita indica (strain DSM 11827)</name>
    <name type="common">Root endophyte fungus</name>
    <name type="synonym">Piriformospora indica</name>
    <dbReference type="NCBI Taxonomy" id="1109443"/>
    <lineage>
        <taxon>Eukaryota</taxon>
        <taxon>Fungi</taxon>
        <taxon>Dikarya</taxon>
        <taxon>Basidiomycota</taxon>
        <taxon>Agaricomycotina</taxon>
        <taxon>Agaricomycetes</taxon>
        <taxon>Sebacinales</taxon>
        <taxon>Serendipitaceae</taxon>
        <taxon>Serendipita</taxon>
    </lineage>
</organism>
<evidence type="ECO:0000256" key="1">
    <source>
        <dbReference type="SAM" id="Coils"/>
    </source>
</evidence>
<keyword evidence="4" id="KW-1185">Reference proteome</keyword>
<feature type="region of interest" description="Disordered" evidence="2">
    <location>
        <begin position="1"/>
        <end position="76"/>
    </location>
</feature>
<comment type="caution">
    <text evidence="3">The sequence shown here is derived from an EMBL/GenBank/DDBJ whole genome shotgun (WGS) entry which is preliminary data.</text>
</comment>
<dbReference type="AlphaFoldDB" id="G4U375"/>